<evidence type="ECO:0000256" key="7">
    <source>
        <dbReference type="RuleBase" id="RU000461"/>
    </source>
</evidence>
<feature type="region of interest" description="Disordered" evidence="8">
    <location>
        <begin position="1"/>
        <end position="23"/>
    </location>
</feature>
<evidence type="ECO:0000256" key="1">
    <source>
        <dbReference type="ARBA" id="ARBA00010617"/>
    </source>
</evidence>
<evidence type="ECO:0000256" key="4">
    <source>
        <dbReference type="ARBA" id="ARBA00023002"/>
    </source>
</evidence>
<dbReference type="Gene3D" id="1.10.630.10">
    <property type="entry name" value="Cytochrome P450"/>
    <property type="match status" value="1"/>
</dbReference>
<dbReference type="AlphaFoldDB" id="A0A402CL00"/>
<keyword evidence="5 7" id="KW-0408">Iron</keyword>
<evidence type="ECO:0000256" key="5">
    <source>
        <dbReference type="ARBA" id="ARBA00023004"/>
    </source>
</evidence>
<evidence type="ECO:0000313" key="10">
    <source>
        <dbReference type="Proteomes" id="UP000287519"/>
    </source>
</evidence>
<dbReference type="EMBL" id="BHYM01000093">
    <property type="protein sequence ID" value="GCE44356.1"/>
    <property type="molecule type" value="Genomic_DNA"/>
</dbReference>
<dbReference type="OrthoDB" id="502624at2"/>
<proteinExistence type="inferred from homology"/>
<gene>
    <name evidence="9" type="ORF">Rhow_008777</name>
</gene>
<keyword evidence="3 7" id="KW-0479">Metal-binding</keyword>
<comment type="similarity">
    <text evidence="1 7">Belongs to the cytochrome P450 family.</text>
</comment>
<dbReference type="PRINTS" id="PR00385">
    <property type="entry name" value="P450"/>
</dbReference>
<name>A0A402CL00_RHOWR</name>
<keyword evidence="4 7" id="KW-0560">Oxidoreductase</keyword>
<reference evidence="9 10" key="1">
    <citation type="submission" date="2018-11" db="EMBL/GenBank/DDBJ databases">
        <title>Microbial catabolism of amino acid.</title>
        <authorList>
            <person name="Hibi M."/>
            <person name="Ogawa J."/>
        </authorList>
    </citation>
    <scope>NUCLEOTIDE SEQUENCE [LARGE SCALE GENOMIC DNA]</scope>
    <source>
        <strain evidence="9 10">C31-06</strain>
    </source>
</reference>
<feature type="compositionally biased region" description="Polar residues" evidence="8">
    <location>
        <begin position="11"/>
        <end position="23"/>
    </location>
</feature>
<dbReference type="GO" id="GO:0004497">
    <property type="term" value="F:monooxygenase activity"/>
    <property type="evidence" value="ECO:0007669"/>
    <property type="project" value="UniProtKB-KW"/>
</dbReference>
<comment type="caution">
    <text evidence="9">The sequence shown here is derived from an EMBL/GenBank/DDBJ whole genome shotgun (WGS) entry which is preliminary data.</text>
</comment>
<dbReference type="Proteomes" id="UP000287519">
    <property type="component" value="Unassembled WGS sequence"/>
</dbReference>
<dbReference type="PANTHER" id="PTHR46696">
    <property type="entry name" value="P450, PUTATIVE (EUROFUNG)-RELATED"/>
    <property type="match status" value="1"/>
</dbReference>
<dbReference type="InterPro" id="IPR002397">
    <property type="entry name" value="Cyt_P450_B"/>
</dbReference>
<dbReference type="InterPro" id="IPR036396">
    <property type="entry name" value="Cyt_P450_sf"/>
</dbReference>
<dbReference type="GO" id="GO:0020037">
    <property type="term" value="F:heme binding"/>
    <property type="evidence" value="ECO:0007669"/>
    <property type="project" value="InterPro"/>
</dbReference>
<keyword evidence="10" id="KW-1185">Reference proteome</keyword>
<dbReference type="PANTHER" id="PTHR46696:SF6">
    <property type="entry name" value="P450, PUTATIVE (EUROFUNG)-RELATED"/>
    <property type="match status" value="1"/>
</dbReference>
<organism evidence="9 10">
    <name type="scientific">Rhodococcus wratislaviensis</name>
    <name type="common">Tsukamurella wratislaviensis</name>
    <dbReference type="NCBI Taxonomy" id="44752"/>
    <lineage>
        <taxon>Bacteria</taxon>
        <taxon>Bacillati</taxon>
        <taxon>Actinomycetota</taxon>
        <taxon>Actinomycetes</taxon>
        <taxon>Mycobacteriales</taxon>
        <taxon>Nocardiaceae</taxon>
        <taxon>Rhodococcus</taxon>
    </lineage>
</organism>
<evidence type="ECO:0000256" key="6">
    <source>
        <dbReference type="ARBA" id="ARBA00023033"/>
    </source>
</evidence>
<evidence type="ECO:0000256" key="8">
    <source>
        <dbReference type="SAM" id="MobiDB-lite"/>
    </source>
</evidence>
<dbReference type="Pfam" id="PF00067">
    <property type="entry name" value="p450"/>
    <property type="match status" value="1"/>
</dbReference>
<accession>A0A402CL00</accession>
<dbReference type="InterPro" id="IPR001128">
    <property type="entry name" value="Cyt_P450"/>
</dbReference>
<evidence type="ECO:0000256" key="3">
    <source>
        <dbReference type="ARBA" id="ARBA00022723"/>
    </source>
</evidence>
<keyword evidence="2 7" id="KW-0349">Heme</keyword>
<dbReference type="SUPFAM" id="SSF48264">
    <property type="entry name" value="Cytochrome P450"/>
    <property type="match status" value="1"/>
</dbReference>
<sequence length="398" mass="43675">MAITNAGARSGTDSTAPPYSPQTASDLYQEYDRLRPDSAVVHSDDFGGFWSVLAFADASKVSRDWKSFASGRPFVEYPSPNRPIPIATNPPEHTYYRTFLNKYFRPDRVTALAPEIERLVTEQLTPLIEAGEGDIYRSVARTVPPQVLATLLGLSAQDWVELAAALDRADALRHDIPAFGALQATLWDDAVMSLITERTKNPRDPEHDIMSGILELRPDGEPISHAQAMSIGTQIFAAGADTTSSAMGSLAHYLATNPDDQQRLRAEPDLLPAAIEEVLRMGPPLHQTVRCTTAEVDIAGTRVPENALVAINVASANRDPERFTEPHRVRLDRDRNPHLTFGFGPHMCVGAPIARQELLAFGRQLLAGTRMITLAEPAVTSGRALRTGWSSIRVRIER</sequence>
<evidence type="ECO:0000256" key="2">
    <source>
        <dbReference type="ARBA" id="ARBA00022617"/>
    </source>
</evidence>
<dbReference type="GO" id="GO:0016705">
    <property type="term" value="F:oxidoreductase activity, acting on paired donors, with incorporation or reduction of molecular oxygen"/>
    <property type="evidence" value="ECO:0007669"/>
    <property type="project" value="InterPro"/>
</dbReference>
<dbReference type="GO" id="GO:0005506">
    <property type="term" value="F:iron ion binding"/>
    <property type="evidence" value="ECO:0007669"/>
    <property type="project" value="InterPro"/>
</dbReference>
<dbReference type="PROSITE" id="PS00086">
    <property type="entry name" value="CYTOCHROME_P450"/>
    <property type="match status" value="1"/>
</dbReference>
<dbReference type="InterPro" id="IPR017972">
    <property type="entry name" value="Cyt_P450_CS"/>
</dbReference>
<keyword evidence="6 7" id="KW-0503">Monooxygenase</keyword>
<dbReference type="PRINTS" id="PR00359">
    <property type="entry name" value="BP450"/>
</dbReference>
<dbReference type="RefSeq" id="WP_124395953.1">
    <property type="nucleotide sequence ID" value="NZ_BHYM01000093.1"/>
</dbReference>
<evidence type="ECO:0000313" key="9">
    <source>
        <dbReference type="EMBL" id="GCE44356.1"/>
    </source>
</evidence>
<protein>
    <submittedName>
        <fullName evidence="9">Putative cytochrome P450 hydroxylase</fullName>
    </submittedName>
</protein>